<evidence type="ECO:0000256" key="5">
    <source>
        <dbReference type="ARBA" id="ARBA00022679"/>
    </source>
</evidence>
<dbReference type="GO" id="GO:0009035">
    <property type="term" value="F:type I site-specific deoxyribonuclease activity"/>
    <property type="evidence" value="ECO:0007669"/>
    <property type="project" value="UniProtKB-EC"/>
</dbReference>
<dbReference type="AlphaFoldDB" id="A0AAW3TY31"/>
<comment type="catalytic activity">
    <reaction evidence="9">
        <text>a 2'-deoxyadenosine in DNA + S-adenosyl-L-methionine = an N(6)-methyl-2'-deoxyadenosine in DNA + S-adenosyl-L-homocysteine + H(+)</text>
        <dbReference type="Rhea" id="RHEA:15197"/>
        <dbReference type="Rhea" id="RHEA-COMP:12418"/>
        <dbReference type="Rhea" id="RHEA-COMP:12419"/>
        <dbReference type="ChEBI" id="CHEBI:15378"/>
        <dbReference type="ChEBI" id="CHEBI:57856"/>
        <dbReference type="ChEBI" id="CHEBI:59789"/>
        <dbReference type="ChEBI" id="CHEBI:90615"/>
        <dbReference type="ChEBI" id="CHEBI:90616"/>
        <dbReference type="EC" id="2.1.1.72"/>
    </reaction>
</comment>
<dbReference type="PRINTS" id="PR00507">
    <property type="entry name" value="N12N6MTFRASE"/>
</dbReference>
<feature type="domain" description="Type I restriction modification DNA specificity" evidence="10">
    <location>
        <begin position="587"/>
        <end position="741"/>
    </location>
</feature>
<dbReference type="Pfam" id="PF04313">
    <property type="entry name" value="HSDR_N"/>
    <property type="match status" value="1"/>
</dbReference>
<dbReference type="InterPro" id="IPR051537">
    <property type="entry name" value="DNA_Adenine_Mtase"/>
</dbReference>
<dbReference type="Pfam" id="PF01420">
    <property type="entry name" value="Methylase_S"/>
    <property type="match status" value="1"/>
</dbReference>
<dbReference type="EMBL" id="JACIDB010000025">
    <property type="protein sequence ID" value="MBB3877571.1"/>
    <property type="molecule type" value="Genomic_DNA"/>
</dbReference>
<dbReference type="GO" id="GO:0005524">
    <property type="term" value="F:ATP binding"/>
    <property type="evidence" value="ECO:0007669"/>
    <property type="project" value="UniProtKB-KW"/>
</dbReference>
<reference evidence="13 14" key="1">
    <citation type="submission" date="2020-08" db="EMBL/GenBank/DDBJ databases">
        <title>Genomic Encyclopedia of Type Strains, Phase IV (KMG-IV): sequencing the most valuable type-strain genomes for metagenomic binning, comparative biology and taxonomic classification.</title>
        <authorList>
            <person name="Goeker M."/>
        </authorList>
    </citation>
    <scope>NUCLEOTIDE SEQUENCE [LARGE SCALE GENOMIC DNA]</scope>
    <source>
        <strain evidence="13 14">DSM 15581</strain>
    </source>
</reference>
<comment type="caution">
    <text evidence="13">The sequence shown here is derived from an EMBL/GenBank/DDBJ whole genome shotgun (WGS) entry which is preliminary data.</text>
</comment>
<dbReference type="PANTHER" id="PTHR42933:SF4">
    <property type="entry name" value="TYPE I RESTRICTION ENZYME ECOKI METHYLASE SUBUNIT"/>
    <property type="match status" value="1"/>
</dbReference>
<keyword evidence="14" id="KW-1185">Reference proteome</keyword>
<dbReference type="GO" id="GO:0008170">
    <property type="term" value="F:N-methyltransferase activity"/>
    <property type="evidence" value="ECO:0007669"/>
    <property type="project" value="InterPro"/>
</dbReference>
<evidence type="ECO:0000259" key="11">
    <source>
        <dbReference type="Pfam" id="PF02384"/>
    </source>
</evidence>
<evidence type="ECO:0000256" key="1">
    <source>
        <dbReference type="ARBA" id="ARBA00006594"/>
    </source>
</evidence>
<dbReference type="Gene3D" id="3.90.1570.30">
    <property type="match status" value="1"/>
</dbReference>
<dbReference type="Proteomes" id="UP000528945">
    <property type="component" value="Unassembled WGS sequence"/>
</dbReference>
<dbReference type="InterPro" id="IPR044946">
    <property type="entry name" value="Restrct_endonuc_typeI_TRD_sf"/>
</dbReference>
<keyword evidence="8" id="KW-0238">DNA-binding</keyword>
<dbReference type="GO" id="GO:0009307">
    <property type="term" value="P:DNA restriction-modification system"/>
    <property type="evidence" value="ECO:0007669"/>
    <property type="project" value="UniProtKB-KW"/>
</dbReference>
<keyword evidence="7" id="KW-0680">Restriction system</keyword>
<evidence type="ECO:0000256" key="3">
    <source>
        <dbReference type="ARBA" id="ARBA00011900"/>
    </source>
</evidence>
<evidence type="ECO:0000256" key="6">
    <source>
        <dbReference type="ARBA" id="ARBA00022691"/>
    </source>
</evidence>
<evidence type="ECO:0000256" key="4">
    <source>
        <dbReference type="ARBA" id="ARBA00022603"/>
    </source>
</evidence>
<dbReference type="InterPro" id="IPR038333">
    <property type="entry name" value="T1MK-like_N_sf"/>
</dbReference>
<keyword evidence="4 13" id="KW-0489">Methyltransferase</keyword>
<feature type="domain" description="Restriction endonuclease type I HsdR N-terminal" evidence="12">
    <location>
        <begin position="54"/>
        <end position="94"/>
    </location>
</feature>
<evidence type="ECO:0000256" key="2">
    <source>
        <dbReference type="ARBA" id="ARBA00010923"/>
    </source>
</evidence>
<dbReference type="GO" id="GO:0032259">
    <property type="term" value="P:methylation"/>
    <property type="evidence" value="ECO:0007669"/>
    <property type="project" value="UniProtKB-KW"/>
</dbReference>
<evidence type="ECO:0000259" key="10">
    <source>
        <dbReference type="Pfam" id="PF01420"/>
    </source>
</evidence>
<dbReference type="Gene3D" id="1.20.1260.30">
    <property type="match status" value="1"/>
</dbReference>
<accession>A0AAW3TY31</accession>
<dbReference type="SUPFAM" id="SSF116734">
    <property type="entry name" value="DNA methylase specificity domain"/>
    <property type="match status" value="1"/>
</dbReference>
<dbReference type="Pfam" id="PF02384">
    <property type="entry name" value="N6_Mtase"/>
    <property type="match status" value="1"/>
</dbReference>
<evidence type="ECO:0000256" key="9">
    <source>
        <dbReference type="ARBA" id="ARBA00047942"/>
    </source>
</evidence>
<evidence type="ECO:0000313" key="13">
    <source>
        <dbReference type="EMBL" id="MBB3877571.1"/>
    </source>
</evidence>
<gene>
    <name evidence="13" type="ORF">GGR47_003839</name>
</gene>
<keyword evidence="6" id="KW-0949">S-adenosyl-L-methionine</keyword>
<dbReference type="Gene3D" id="3.40.50.150">
    <property type="entry name" value="Vaccinia Virus protein VP39"/>
    <property type="match status" value="1"/>
</dbReference>
<organism evidence="13 14">
    <name type="scientific">Sphingomonas aquatilis</name>
    <dbReference type="NCBI Taxonomy" id="93063"/>
    <lineage>
        <taxon>Bacteria</taxon>
        <taxon>Pseudomonadati</taxon>
        <taxon>Pseudomonadota</taxon>
        <taxon>Alphaproteobacteria</taxon>
        <taxon>Sphingomonadales</taxon>
        <taxon>Sphingomonadaceae</taxon>
        <taxon>Sphingomonas</taxon>
    </lineage>
</organism>
<dbReference type="SUPFAM" id="SSF53335">
    <property type="entry name" value="S-adenosyl-L-methionine-dependent methyltransferases"/>
    <property type="match status" value="1"/>
</dbReference>
<dbReference type="EC" id="2.1.1.72" evidence="3"/>
<evidence type="ECO:0000259" key="12">
    <source>
        <dbReference type="Pfam" id="PF04313"/>
    </source>
</evidence>
<proteinExistence type="inferred from homology"/>
<keyword evidence="5 13" id="KW-0808">Transferase</keyword>
<dbReference type="PANTHER" id="PTHR42933">
    <property type="entry name" value="SLR6095 PROTEIN"/>
    <property type="match status" value="1"/>
</dbReference>
<sequence length="766" mass="86228">MGYFTTPLESATRKRLDALLENLGWETDEQSADCNVFTERPKTKAQRSTLKGVKPDYVLYERGTDKPIAIIEAKRPGQNLADALKQGIDLYAKPLNVDIVFVADGSFVEAHDLRDGRRLQIDGEDVTTLLSERDVLRFIDQGSSVKTPEIVRHTKHELISAFGAANDLLRKEGLREGLERFTEFSNLLFLKLISEIEADREASGEKRILEKRYCWDAFKSKPAQDMLDYINDTVLPRLIRDYNHTGDVFQRKLAINTPKTLKTIVDRLSKLELLNTDSDIKGDAFEYFLRNSISVGNDLGEYFTPRHIVKLAVDLVDPLFEETVYDPTCGTGGFLIQAFRHIKGKVKNTPKNIKFLKEETIFGRELTATAKVAKMNMIIIGDGHNNIEQMDSLSKPWKDKFEVVLANFPFSQTTDHAGLYGYTTDNANPVFFQHIIDALKEDGRAGVVVPEGVLFDESAPNVRVRRRLLETCELEAVISLHEYVFRPYTGQPTSLLIFKKGKPTKSVWFFDVINDGFEKSTRKLGRRPIPDNDLPMLRQLWSDRGHSDRSFSVDIKTIKKHGYKLTIDEFRDQYANPNWVQLGGPKGICDIVIGGTPDTKKREYYGGEHLFAKIADITACEGAELHETEERLTDAGVKNSNVKLLPPGTLLLSFKLSLGKVAMTGRPMYTNEAIAGIIPKDERVLPKFLYYVLPRIPMPGARKAAKGQTSSKGRLEKAKVPLPSIAEQQAMIDMMEAHDAEVARLKAEVGERNVAADEAFRLNALA</sequence>
<comment type="similarity">
    <text evidence="1">Belongs to the N(4)/N(6)-methyltransferase family.</text>
</comment>
<dbReference type="RefSeq" id="WP_147037269.1">
    <property type="nucleotide sequence ID" value="NZ_JACIDB010000025.1"/>
</dbReference>
<protein>
    <recommendedName>
        <fullName evidence="3">site-specific DNA-methyltransferase (adenine-specific)</fullName>
        <ecNumber evidence="3">2.1.1.72</ecNumber>
    </recommendedName>
</protein>
<evidence type="ECO:0000256" key="7">
    <source>
        <dbReference type="ARBA" id="ARBA00022747"/>
    </source>
</evidence>
<dbReference type="GO" id="GO:0003677">
    <property type="term" value="F:DNA binding"/>
    <property type="evidence" value="ECO:0007669"/>
    <property type="project" value="UniProtKB-KW"/>
</dbReference>
<dbReference type="InterPro" id="IPR007409">
    <property type="entry name" value="Restrct_endonuc_type1_HsdR_N"/>
</dbReference>
<dbReference type="InterPro" id="IPR003356">
    <property type="entry name" value="DNA_methylase_A-5"/>
</dbReference>
<evidence type="ECO:0000256" key="8">
    <source>
        <dbReference type="ARBA" id="ARBA00023125"/>
    </source>
</evidence>
<name>A0AAW3TY31_9SPHN</name>
<dbReference type="Gene3D" id="3.90.220.20">
    <property type="entry name" value="DNA methylase specificity domains"/>
    <property type="match status" value="1"/>
</dbReference>
<dbReference type="GO" id="GO:0009007">
    <property type="term" value="F:site-specific DNA-methyltransferase (adenine-specific) activity"/>
    <property type="evidence" value="ECO:0007669"/>
    <property type="project" value="UniProtKB-EC"/>
</dbReference>
<feature type="domain" description="DNA methylase adenine-specific" evidence="11">
    <location>
        <begin position="277"/>
        <end position="573"/>
    </location>
</feature>
<dbReference type="InterPro" id="IPR029063">
    <property type="entry name" value="SAM-dependent_MTases_sf"/>
</dbReference>
<evidence type="ECO:0000313" key="14">
    <source>
        <dbReference type="Proteomes" id="UP000528945"/>
    </source>
</evidence>
<dbReference type="InterPro" id="IPR000055">
    <property type="entry name" value="Restrct_endonuc_typeI_TRD"/>
</dbReference>
<comment type="similarity">
    <text evidence="2">Belongs to the type-I restriction system S methylase family.</text>
</comment>